<organism evidence="2 3">
    <name type="scientific">Fibroporia radiculosa</name>
    <dbReference type="NCBI Taxonomy" id="599839"/>
    <lineage>
        <taxon>Eukaryota</taxon>
        <taxon>Fungi</taxon>
        <taxon>Dikarya</taxon>
        <taxon>Basidiomycota</taxon>
        <taxon>Agaricomycotina</taxon>
        <taxon>Agaricomycetes</taxon>
        <taxon>Polyporales</taxon>
        <taxon>Fibroporiaceae</taxon>
        <taxon>Fibroporia</taxon>
    </lineage>
</organism>
<name>J4GX10_9APHY</name>
<feature type="compositionally biased region" description="Basic and acidic residues" evidence="1">
    <location>
        <begin position="60"/>
        <end position="71"/>
    </location>
</feature>
<evidence type="ECO:0000313" key="3">
    <source>
        <dbReference type="Proteomes" id="UP000006352"/>
    </source>
</evidence>
<feature type="compositionally biased region" description="Polar residues" evidence="1">
    <location>
        <begin position="16"/>
        <end position="43"/>
    </location>
</feature>
<dbReference type="Proteomes" id="UP000006352">
    <property type="component" value="Unassembled WGS sequence"/>
</dbReference>
<proteinExistence type="predicted"/>
<keyword evidence="3" id="KW-1185">Reference proteome</keyword>
<evidence type="ECO:0000313" key="2">
    <source>
        <dbReference type="EMBL" id="CCM06305.1"/>
    </source>
</evidence>
<protein>
    <submittedName>
        <fullName evidence="2">Uncharacterized protein</fullName>
    </submittedName>
</protein>
<feature type="compositionally biased region" description="Low complexity" evidence="1">
    <location>
        <begin position="1"/>
        <end position="15"/>
    </location>
</feature>
<evidence type="ECO:0000256" key="1">
    <source>
        <dbReference type="SAM" id="MobiDB-lite"/>
    </source>
</evidence>
<dbReference type="HOGENOM" id="CLU_2740042_0_0_1"/>
<accession>J4GX10</accession>
<reference evidence="2 3" key="1">
    <citation type="journal article" date="2012" name="Appl. Environ. Microbiol.">
        <title>Short-read sequencing for genomic analysis of the brown rot fungus Fibroporia radiculosa.</title>
        <authorList>
            <person name="Tang J.D."/>
            <person name="Perkins A.D."/>
            <person name="Sonstegard T.S."/>
            <person name="Schroeder S.G."/>
            <person name="Burgess S.C."/>
            <person name="Diehl S.V."/>
        </authorList>
    </citation>
    <scope>NUCLEOTIDE SEQUENCE [LARGE SCALE GENOMIC DNA]</scope>
    <source>
        <strain evidence="2 3">TFFH 294</strain>
    </source>
</reference>
<dbReference type="EMBL" id="HE797279">
    <property type="protein sequence ID" value="CCM06305.1"/>
    <property type="molecule type" value="Genomic_DNA"/>
</dbReference>
<feature type="region of interest" description="Disordered" evidence="1">
    <location>
        <begin position="1"/>
        <end position="71"/>
    </location>
</feature>
<gene>
    <name evidence="2" type="ORF">FIBRA_08556</name>
</gene>
<dbReference type="AlphaFoldDB" id="J4GX10"/>
<sequence length="71" mass="7736">MGIQQSVSSIGPSSSKDPNATEVDNTSKQKQSGSRPTQQQRSTPDPRKQQEGNTMSMAEAQKKGEIRRLCS</sequence>
<dbReference type="GeneID" id="24101205"/>
<dbReference type="RefSeq" id="XP_012185588.1">
    <property type="nucleotide sequence ID" value="XM_012330198.1"/>
</dbReference>
<dbReference type="InParanoid" id="J4GX10"/>